<dbReference type="Gene3D" id="1.25.40.10">
    <property type="entry name" value="Tetratricopeptide repeat domain"/>
    <property type="match status" value="1"/>
</dbReference>
<dbReference type="InterPro" id="IPR006594">
    <property type="entry name" value="LisH"/>
</dbReference>
<name>A0A816L4G1_BRANA</name>
<sequence length="320" mass="36344">MILSLLVQRPDLGLSLLRRREKEEEAMAETSGFDHSTASFCVLIHTMVKSNLFWPASSLLQTLLLRRLNPSEDFHALYTCYEKCKLGSSSSSSFDLLIQHYVRSRRGLYGVLVFRFMTKVGLLPEVRTLSALLHGLVHCRHYGLVMEVFEETIMLCSQQLKMSPSQKNLLTIWTIKAVVANDLFTDDSFMFCKENSLNQTFQTLQSECQVSLNTVDSVETFVSDINNGRWDSVLPQVSQLKLPRNKLEDLYEQVFAFSSLLMATMEKPTDSSHGDSATSSNQVPLLQISIDTYKHMYAKYGSLNELDMSIRGIVVLELKI</sequence>
<dbReference type="GO" id="GO:0000398">
    <property type="term" value="P:mRNA splicing, via spliceosome"/>
    <property type="evidence" value="ECO:0007669"/>
    <property type="project" value="InterPro"/>
</dbReference>
<reference evidence="1" key="1">
    <citation type="submission" date="2021-01" db="EMBL/GenBank/DDBJ databases">
        <authorList>
            <consortium name="Genoscope - CEA"/>
            <person name="William W."/>
        </authorList>
    </citation>
    <scope>NUCLEOTIDE SEQUENCE</scope>
</reference>
<dbReference type="EMBL" id="HG994369">
    <property type="protein sequence ID" value="CAF1935796.1"/>
    <property type="molecule type" value="Genomic_DNA"/>
</dbReference>
<dbReference type="AlphaFoldDB" id="A0A816L4G1"/>
<dbReference type="InterPro" id="IPR045184">
    <property type="entry name" value="SMU1"/>
</dbReference>
<dbReference type="PROSITE" id="PS50896">
    <property type="entry name" value="LISH"/>
    <property type="match status" value="1"/>
</dbReference>
<dbReference type="PANTHER" id="PTHR22848">
    <property type="entry name" value="WD40 REPEAT PROTEIN"/>
    <property type="match status" value="1"/>
</dbReference>
<dbReference type="Proteomes" id="UP001295469">
    <property type="component" value="Chromosome C05"/>
</dbReference>
<proteinExistence type="predicted"/>
<organism evidence="1">
    <name type="scientific">Brassica napus</name>
    <name type="common">Rape</name>
    <dbReference type="NCBI Taxonomy" id="3708"/>
    <lineage>
        <taxon>Eukaryota</taxon>
        <taxon>Viridiplantae</taxon>
        <taxon>Streptophyta</taxon>
        <taxon>Embryophyta</taxon>
        <taxon>Tracheophyta</taxon>
        <taxon>Spermatophyta</taxon>
        <taxon>Magnoliopsida</taxon>
        <taxon>eudicotyledons</taxon>
        <taxon>Gunneridae</taxon>
        <taxon>Pentapetalae</taxon>
        <taxon>rosids</taxon>
        <taxon>malvids</taxon>
        <taxon>Brassicales</taxon>
        <taxon>Brassicaceae</taxon>
        <taxon>Brassiceae</taxon>
        <taxon>Brassica</taxon>
    </lineage>
</organism>
<evidence type="ECO:0000313" key="1">
    <source>
        <dbReference type="EMBL" id="CAF1935796.1"/>
    </source>
</evidence>
<protein>
    <submittedName>
        <fullName evidence="1">(rape) hypothetical protein</fullName>
    </submittedName>
</protein>
<accession>A0A816L4G1</accession>
<gene>
    <name evidence="1" type="ORF">DARMORV10_C05P58610.1</name>
</gene>
<dbReference type="InterPro" id="IPR011990">
    <property type="entry name" value="TPR-like_helical_dom_sf"/>
</dbReference>